<evidence type="ECO:0000256" key="1">
    <source>
        <dbReference type="ARBA" id="ARBA00022723"/>
    </source>
</evidence>
<dbReference type="Proteomes" id="UP000298390">
    <property type="component" value="Unassembled WGS sequence"/>
</dbReference>
<evidence type="ECO:0000259" key="4">
    <source>
        <dbReference type="PROSITE" id="PS51845"/>
    </source>
</evidence>
<feature type="region of interest" description="Disordered" evidence="3">
    <location>
        <begin position="428"/>
        <end position="510"/>
    </location>
</feature>
<dbReference type="EMBL" id="SEKV01001048">
    <property type="protein sequence ID" value="TFY52065.1"/>
    <property type="molecule type" value="Genomic_DNA"/>
</dbReference>
<accession>A0A4Y9XPN7</accession>
<feature type="compositionally biased region" description="Low complexity" evidence="3">
    <location>
        <begin position="434"/>
        <end position="461"/>
    </location>
</feature>
<dbReference type="InterPro" id="IPR002073">
    <property type="entry name" value="PDEase_catalytic_dom"/>
</dbReference>
<dbReference type="AlphaFoldDB" id="A0A4Y9XPN7"/>
<dbReference type="PROSITE" id="PS51845">
    <property type="entry name" value="PDEASE_I_2"/>
    <property type="match status" value="1"/>
</dbReference>
<dbReference type="GO" id="GO:0004114">
    <property type="term" value="F:3',5'-cyclic-nucleotide phosphodiesterase activity"/>
    <property type="evidence" value="ECO:0007669"/>
    <property type="project" value="InterPro"/>
</dbReference>
<dbReference type="SUPFAM" id="SSF109604">
    <property type="entry name" value="HD-domain/PDEase-like"/>
    <property type="match status" value="1"/>
</dbReference>
<gene>
    <name evidence="5" type="ORF">EVJ58_g10217</name>
</gene>
<protein>
    <recommendedName>
        <fullName evidence="4">PDEase domain-containing protein</fullName>
    </recommendedName>
</protein>
<name>A0A4Y9XPN7_9APHY</name>
<proteinExistence type="predicted"/>
<dbReference type="STRING" id="34475.A0A4Y9XPN7"/>
<dbReference type="Gene3D" id="1.10.1300.10">
    <property type="entry name" value="3'5'-cyclic nucleotide phosphodiesterase, catalytic domain"/>
    <property type="match status" value="1"/>
</dbReference>
<evidence type="ECO:0000313" key="5">
    <source>
        <dbReference type="EMBL" id="TFY52065.1"/>
    </source>
</evidence>
<dbReference type="PANTHER" id="PTHR11347">
    <property type="entry name" value="CYCLIC NUCLEOTIDE PHOSPHODIESTERASE"/>
    <property type="match status" value="1"/>
</dbReference>
<dbReference type="InterPro" id="IPR036971">
    <property type="entry name" value="PDEase_catalytic_dom_sf"/>
</dbReference>
<organism evidence="5 6">
    <name type="scientific">Rhodofomes roseus</name>
    <dbReference type="NCBI Taxonomy" id="34475"/>
    <lineage>
        <taxon>Eukaryota</taxon>
        <taxon>Fungi</taxon>
        <taxon>Dikarya</taxon>
        <taxon>Basidiomycota</taxon>
        <taxon>Agaricomycotina</taxon>
        <taxon>Agaricomycetes</taxon>
        <taxon>Polyporales</taxon>
        <taxon>Rhodofomes</taxon>
    </lineage>
</organism>
<sequence length="632" mass="69466">MFHSPRNPRARCLTLLADTHDDRHPTSALSPSVSPTHLLYLYSLLCVYDKRPWTLFMTENLYGRRRSVDVGGLALALNDGQSGHGWGGWEDADDSGTRYAEVLIDVRAHTENIVNVDPTQSPSVIRTAPLSHRESTRQPNVTKVKRPPFIEAEPVTRDRLVESLGSWNFEPHKLPEEQVVACSYILFEALFRIEGMQEAVGVSKNAKTPLAVVYDDKSVLEQMHYSLVLQVMRHNGLAPLLDRPGSGQAMRKLLLGTVLATDMSVHAEFMANFQELVAGHDVGEHKRRVLVCQALIKCADISNPSRPYNVSKHWAAALESEWTSQLLLEQHLHLPATVKPSDHPLGQAKGQVFFISAFAKPLFELVAQGIPELAEFAQQCRENLAIWTERSEQLTMGSDEQATPESNAIQTQRVDEFLSAFPPTLPDRFRIPEEPLSPLLSNPSISSSHSSGSSHYESCESGPPSPSALSPVPTPQSPSFPHARIDISTPSSSQPMHSRPPSITSVSSYSTQANDATAAIRAAYKASVRKKKSFHRSSWNPTGSASTGAGRGYAFAQTFVSPDGPGPLTADSSPLILAVRLRLLLLSPLSLGVRVRRLCGFGMYKEPFVLVFVFSEILERALVLLRSGAIPK</sequence>
<evidence type="ECO:0000256" key="2">
    <source>
        <dbReference type="ARBA" id="ARBA00022801"/>
    </source>
</evidence>
<feature type="compositionally biased region" description="Polar residues" evidence="3">
    <location>
        <begin position="488"/>
        <end position="510"/>
    </location>
</feature>
<feature type="domain" description="PDEase" evidence="4">
    <location>
        <begin position="205"/>
        <end position="394"/>
    </location>
</feature>
<evidence type="ECO:0000256" key="3">
    <source>
        <dbReference type="SAM" id="MobiDB-lite"/>
    </source>
</evidence>
<reference evidence="5 6" key="1">
    <citation type="submission" date="2019-01" db="EMBL/GenBank/DDBJ databases">
        <title>Genome sequencing of the rare red list fungi Fomitopsis rosea.</title>
        <authorList>
            <person name="Buettner E."/>
            <person name="Kellner H."/>
        </authorList>
    </citation>
    <scope>NUCLEOTIDE SEQUENCE [LARGE SCALE GENOMIC DNA]</scope>
    <source>
        <strain evidence="5 6">DSM 105464</strain>
    </source>
</reference>
<comment type="caution">
    <text evidence="5">The sequence shown here is derived from an EMBL/GenBank/DDBJ whole genome shotgun (WGS) entry which is preliminary data.</text>
</comment>
<dbReference type="GO" id="GO:0046872">
    <property type="term" value="F:metal ion binding"/>
    <property type="evidence" value="ECO:0007669"/>
    <property type="project" value="UniProtKB-KW"/>
</dbReference>
<keyword evidence="2" id="KW-0378">Hydrolase</keyword>
<keyword evidence="1" id="KW-0479">Metal-binding</keyword>
<dbReference type="Pfam" id="PF00233">
    <property type="entry name" value="PDEase_I"/>
    <property type="match status" value="1"/>
</dbReference>
<evidence type="ECO:0000313" key="6">
    <source>
        <dbReference type="Proteomes" id="UP000298390"/>
    </source>
</evidence>
<dbReference type="GO" id="GO:0007165">
    <property type="term" value="P:signal transduction"/>
    <property type="evidence" value="ECO:0007669"/>
    <property type="project" value="InterPro"/>
</dbReference>